<proteinExistence type="predicted"/>
<keyword evidence="7" id="KW-1185">Reference proteome</keyword>
<feature type="domain" description="Luciferase-like" evidence="5">
    <location>
        <begin position="7"/>
        <end position="248"/>
    </location>
</feature>
<dbReference type="GO" id="GO:0016491">
    <property type="term" value="F:oxidoreductase activity"/>
    <property type="evidence" value="ECO:0007669"/>
    <property type="project" value="UniProtKB-KW"/>
</dbReference>
<evidence type="ECO:0000313" key="7">
    <source>
        <dbReference type="Proteomes" id="UP001595955"/>
    </source>
</evidence>
<protein>
    <submittedName>
        <fullName evidence="6">LLM class F420-dependent oxidoreductase</fullName>
        <ecNumber evidence="6">1.-.-.-</ecNumber>
    </submittedName>
</protein>
<dbReference type="Proteomes" id="UP001595955">
    <property type="component" value="Unassembled WGS sequence"/>
</dbReference>
<dbReference type="PANTHER" id="PTHR42847">
    <property type="entry name" value="ALKANESULFONATE MONOOXYGENASE"/>
    <property type="match status" value="1"/>
</dbReference>
<dbReference type="Pfam" id="PF00296">
    <property type="entry name" value="Bac_luciferase"/>
    <property type="match status" value="1"/>
</dbReference>
<organism evidence="6 7">
    <name type="scientific">Georgenia faecalis</name>
    <dbReference type="NCBI Taxonomy" id="2483799"/>
    <lineage>
        <taxon>Bacteria</taxon>
        <taxon>Bacillati</taxon>
        <taxon>Actinomycetota</taxon>
        <taxon>Actinomycetes</taxon>
        <taxon>Micrococcales</taxon>
        <taxon>Bogoriellaceae</taxon>
        <taxon>Georgenia</taxon>
    </lineage>
</organism>
<keyword evidence="3 6" id="KW-0560">Oxidoreductase</keyword>
<keyword evidence="1" id="KW-0285">Flavoprotein</keyword>
<dbReference type="InterPro" id="IPR036661">
    <property type="entry name" value="Luciferase-like_sf"/>
</dbReference>
<gene>
    <name evidence="6" type="ORF">ACFO3F_06240</name>
</gene>
<dbReference type="RefSeq" id="WP_122822840.1">
    <property type="nucleotide sequence ID" value="NZ_CP033325.1"/>
</dbReference>
<name>A0ABV9D8Z6_9MICO</name>
<evidence type="ECO:0000259" key="5">
    <source>
        <dbReference type="Pfam" id="PF00296"/>
    </source>
</evidence>
<dbReference type="PANTHER" id="PTHR42847:SF4">
    <property type="entry name" value="ALKANESULFONATE MONOOXYGENASE-RELATED"/>
    <property type="match status" value="1"/>
</dbReference>
<reference evidence="7" key="1">
    <citation type="journal article" date="2019" name="Int. J. Syst. Evol. Microbiol.">
        <title>The Global Catalogue of Microorganisms (GCM) 10K type strain sequencing project: providing services to taxonomists for standard genome sequencing and annotation.</title>
        <authorList>
            <consortium name="The Broad Institute Genomics Platform"/>
            <consortium name="The Broad Institute Genome Sequencing Center for Infectious Disease"/>
            <person name="Wu L."/>
            <person name="Ma J."/>
        </authorList>
    </citation>
    <scope>NUCLEOTIDE SEQUENCE [LARGE SCALE GENOMIC DNA]</scope>
    <source>
        <strain evidence="7">JCM 3369</strain>
    </source>
</reference>
<keyword evidence="4" id="KW-0503">Monooxygenase</keyword>
<dbReference type="EC" id="1.-.-.-" evidence="6"/>
<evidence type="ECO:0000256" key="2">
    <source>
        <dbReference type="ARBA" id="ARBA00022643"/>
    </source>
</evidence>
<dbReference type="NCBIfam" id="TIGR03560">
    <property type="entry name" value="F420_Rv1855c"/>
    <property type="match status" value="1"/>
</dbReference>
<dbReference type="InterPro" id="IPR011251">
    <property type="entry name" value="Luciferase-like_dom"/>
</dbReference>
<evidence type="ECO:0000256" key="4">
    <source>
        <dbReference type="ARBA" id="ARBA00023033"/>
    </source>
</evidence>
<accession>A0ABV9D8Z6</accession>
<keyword evidence="2" id="KW-0288">FMN</keyword>
<evidence type="ECO:0000256" key="3">
    <source>
        <dbReference type="ARBA" id="ARBA00023002"/>
    </source>
</evidence>
<comment type="caution">
    <text evidence="6">The sequence shown here is derived from an EMBL/GenBank/DDBJ whole genome shotgun (WGS) entry which is preliminary data.</text>
</comment>
<sequence>MDLRIFTEPQQGASYDDQLAMAQRAEQLGFDAFFRSDHFLRMGDGDPLPGPTDAWTTLAGIARETSSIRLGTLVTSATFRHPGILAVQVAQVDAMSGGRVELGLGAGWFGQEHAAYGVPFPDKRFGILEEQLELITGMWGTPVGETYTFAGEHYRLTDSPALPKPVQQPLPIIVGGGGPRRTPRLAARFATEYNQSFPEKDVVVPQIGRVRAACEEAGRNPDELVYSVAFIACVGKDDAEIARRAAAIGREVDELREHGLTGTPAEVVDGLGALAEQGISRVYLQCMDMSDLEHLDLIAAEVLPDAQAL</sequence>
<evidence type="ECO:0000256" key="1">
    <source>
        <dbReference type="ARBA" id="ARBA00022630"/>
    </source>
</evidence>
<evidence type="ECO:0000313" key="6">
    <source>
        <dbReference type="EMBL" id="MFC4554841.1"/>
    </source>
</evidence>
<dbReference type="EMBL" id="JBHSGF010000003">
    <property type="protein sequence ID" value="MFC4554841.1"/>
    <property type="molecule type" value="Genomic_DNA"/>
</dbReference>
<dbReference type="InterPro" id="IPR050172">
    <property type="entry name" value="SsuD_RutA_monooxygenase"/>
</dbReference>
<dbReference type="Gene3D" id="3.20.20.30">
    <property type="entry name" value="Luciferase-like domain"/>
    <property type="match status" value="1"/>
</dbReference>
<dbReference type="InterPro" id="IPR019952">
    <property type="entry name" value="F420_OxRdatse_Rv1855c_pred"/>
</dbReference>
<dbReference type="SUPFAM" id="SSF51679">
    <property type="entry name" value="Bacterial luciferase-like"/>
    <property type="match status" value="1"/>
</dbReference>